<evidence type="ECO:0000313" key="4">
    <source>
        <dbReference type="EMBL" id="CAF1230671.1"/>
    </source>
</evidence>
<dbReference type="InterPro" id="IPR014044">
    <property type="entry name" value="CAP_dom"/>
</dbReference>
<keyword evidence="1" id="KW-1133">Transmembrane helix</keyword>
<dbReference type="EMBL" id="CAJOBD010003380">
    <property type="protein sequence ID" value="CAF3944595.1"/>
    <property type="molecule type" value="Genomic_DNA"/>
</dbReference>
<keyword evidence="1" id="KW-0472">Membrane</keyword>
<reference evidence="5" key="1">
    <citation type="submission" date="2021-02" db="EMBL/GenBank/DDBJ databases">
        <authorList>
            <person name="Nowell W R."/>
        </authorList>
    </citation>
    <scope>NUCLEOTIDE SEQUENCE</scope>
</reference>
<dbReference type="Proteomes" id="UP000663864">
    <property type="component" value="Unassembled WGS sequence"/>
</dbReference>
<comment type="caution">
    <text evidence="5">The sequence shown here is derived from an EMBL/GenBank/DDBJ whole genome shotgun (WGS) entry which is preliminary data.</text>
</comment>
<dbReference type="PANTHER" id="PTHR10334">
    <property type="entry name" value="CYSTEINE-RICH SECRETORY PROTEIN-RELATED"/>
    <property type="match status" value="1"/>
</dbReference>
<dbReference type="Gene3D" id="3.40.33.10">
    <property type="entry name" value="CAP"/>
    <property type="match status" value="1"/>
</dbReference>
<evidence type="ECO:0000313" key="5">
    <source>
        <dbReference type="EMBL" id="CAF3944595.1"/>
    </source>
</evidence>
<dbReference type="AlphaFoldDB" id="A0A819KC31"/>
<evidence type="ECO:0000256" key="2">
    <source>
        <dbReference type="SAM" id="SignalP"/>
    </source>
</evidence>
<evidence type="ECO:0000259" key="3">
    <source>
        <dbReference type="SMART" id="SM00198"/>
    </source>
</evidence>
<dbReference type="Pfam" id="PF00188">
    <property type="entry name" value="CAP"/>
    <property type="match status" value="1"/>
</dbReference>
<dbReference type="SMART" id="SM00198">
    <property type="entry name" value="SCP"/>
    <property type="match status" value="1"/>
</dbReference>
<feature type="domain" description="SCP" evidence="3">
    <location>
        <begin position="53"/>
        <end position="182"/>
    </location>
</feature>
<feature type="chain" id="PRO_5035618806" description="SCP domain-containing protein" evidence="2">
    <location>
        <begin position="24"/>
        <end position="355"/>
    </location>
</feature>
<evidence type="ECO:0000256" key="1">
    <source>
        <dbReference type="SAM" id="Phobius"/>
    </source>
</evidence>
<dbReference type="Proteomes" id="UP000663836">
    <property type="component" value="Unassembled WGS sequence"/>
</dbReference>
<keyword evidence="1" id="KW-0812">Transmembrane</keyword>
<sequence>MELRHLHCAIIIIFLLSFQYVYSGCPLIYQMIDKYHSYCAKKISLSSLPPTLTEIEFILKVHNQERFDVNAQQMQKMYWNVDLAEIAQRYADHCYFDHDKSIQRQAPRIPLSTGQNLAMGYKTWTLAIQGWANEKNDFVYGSDVQHGDVGHYTQMVKDTAALIGCGLAICPKGKLDPHNDWPHYITSLGTSKILNFCFKIYSCVLLTYRQLGDNKPYIPASSSESKNERLYDCHGLVCLYNGIIDLNSCQCQCESYTSGKQCEILDCSLLSNDCKYGNDKSLCTKYSNVPNECPKFCGLCSRYDEMKKYYNSLEILSNIGIQMIKSTQSILLFRNISFHIVFIQLIIVHFVLSVD</sequence>
<gene>
    <name evidence="5" type="ORF">JBS370_LOCUS23188</name>
    <name evidence="4" type="ORF">ZHD862_LOCUS24352</name>
</gene>
<name>A0A819KC31_9BILA</name>
<organism evidence="5 6">
    <name type="scientific">Rotaria sordida</name>
    <dbReference type="NCBI Taxonomy" id="392033"/>
    <lineage>
        <taxon>Eukaryota</taxon>
        <taxon>Metazoa</taxon>
        <taxon>Spiralia</taxon>
        <taxon>Gnathifera</taxon>
        <taxon>Rotifera</taxon>
        <taxon>Eurotatoria</taxon>
        <taxon>Bdelloidea</taxon>
        <taxon>Philodinida</taxon>
        <taxon>Philodinidae</taxon>
        <taxon>Rotaria</taxon>
    </lineage>
</organism>
<accession>A0A819KC31</accession>
<proteinExistence type="predicted"/>
<dbReference type="SUPFAM" id="SSF55797">
    <property type="entry name" value="PR-1-like"/>
    <property type="match status" value="1"/>
</dbReference>
<feature type="transmembrane region" description="Helical" evidence="1">
    <location>
        <begin position="331"/>
        <end position="352"/>
    </location>
</feature>
<keyword evidence="2" id="KW-0732">Signal</keyword>
<dbReference type="PRINTS" id="PR00837">
    <property type="entry name" value="V5TPXLIKE"/>
</dbReference>
<protein>
    <recommendedName>
        <fullName evidence="3">SCP domain-containing protein</fullName>
    </recommendedName>
</protein>
<dbReference type="InterPro" id="IPR001283">
    <property type="entry name" value="CRISP-related"/>
</dbReference>
<evidence type="ECO:0000313" key="6">
    <source>
        <dbReference type="Proteomes" id="UP000663836"/>
    </source>
</evidence>
<dbReference type="EMBL" id="CAJNOT010001650">
    <property type="protein sequence ID" value="CAF1230671.1"/>
    <property type="molecule type" value="Genomic_DNA"/>
</dbReference>
<feature type="signal peptide" evidence="2">
    <location>
        <begin position="1"/>
        <end position="23"/>
    </location>
</feature>
<dbReference type="InterPro" id="IPR035940">
    <property type="entry name" value="CAP_sf"/>
</dbReference>